<accession>A0A918VJM8</accession>
<evidence type="ECO:0000313" key="3">
    <source>
        <dbReference type="Proteomes" id="UP000634139"/>
    </source>
</evidence>
<evidence type="ECO:0008006" key="4">
    <source>
        <dbReference type="Google" id="ProtNLM"/>
    </source>
</evidence>
<dbReference type="Pfam" id="PF10518">
    <property type="entry name" value="TAT_signal"/>
    <property type="match status" value="1"/>
</dbReference>
<dbReference type="InterPro" id="IPR006311">
    <property type="entry name" value="TAT_signal"/>
</dbReference>
<evidence type="ECO:0000256" key="1">
    <source>
        <dbReference type="SAM" id="SignalP"/>
    </source>
</evidence>
<keyword evidence="3" id="KW-1185">Reference proteome</keyword>
<reference evidence="2" key="2">
    <citation type="submission" date="2020-09" db="EMBL/GenBank/DDBJ databases">
        <authorList>
            <person name="Sun Q."/>
            <person name="Kim S."/>
        </authorList>
    </citation>
    <scope>NUCLEOTIDE SEQUENCE</scope>
    <source>
        <strain evidence="2">KCTC 32422</strain>
    </source>
</reference>
<reference evidence="2" key="1">
    <citation type="journal article" date="2014" name="Int. J. Syst. Evol. Microbiol.">
        <title>Complete genome sequence of Corynebacterium casei LMG S-19264T (=DSM 44701T), isolated from a smear-ripened cheese.</title>
        <authorList>
            <consortium name="US DOE Joint Genome Institute (JGI-PGF)"/>
            <person name="Walter F."/>
            <person name="Albersmeier A."/>
            <person name="Kalinowski J."/>
            <person name="Ruckert C."/>
        </authorList>
    </citation>
    <scope>NUCLEOTIDE SEQUENCE</scope>
    <source>
        <strain evidence="2">KCTC 32422</strain>
    </source>
</reference>
<dbReference type="Proteomes" id="UP000634139">
    <property type="component" value="Unassembled WGS sequence"/>
</dbReference>
<evidence type="ECO:0000313" key="2">
    <source>
        <dbReference type="EMBL" id="GHA02767.1"/>
    </source>
</evidence>
<comment type="caution">
    <text evidence="2">The sequence shown here is derived from an EMBL/GenBank/DDBJ whole genome shotgun (WGS) entry which is preliminary data.</text>
</comment>
<feature type="chain" id="PRO_5037310533" description="Twin-arginine translocation signal domain-containing protein" evidence="1">
    <location>
        <begin position="27"/>
        <end position="123"/>
    </location>
</feature>
<dbReference type="RefSeq" id="WP_189541969.1">
    <property type="nucleotide sequence ID" value="NZ_BMZD01000006.1"/>
</dbReference>
<sequence length="123" mass="13140">MSALTRRTVLKGSALAGAAAAVPAGAAALKPAGLVVFDSRLPESLAFARTAGAPRTLDLAAEHDAHFATIRSGVPQGKSLEGLTRWSDWVALRSELESHGWRVTSEQVAAPRQRLLRWSMARR</sequence>
<organism evidence="2 3">
    <name type="scientific">Novosphingobium arvoryzae</name>
    <dbReference type="NCBI Taxonomy" id="1256514"/>
    <lineage>
        <taxon>Bacteria</taxon>
        <taxon>Pseudomonadati</taxon>
        <taxon>Pseudomonadota</taxon>
        <taxon>Alphaproteobacteria</taxon>
        <taxon>Sphingomonadales</taxon>
        <taxon>Sphingomonadaceae</taxon>
        <taxon>Novosphingobium</taxon>
    </lineage>
</organism>
<name>A0A918VJM8_9SPHN</name>
<feature type="signal peptide" evidence="1">
    <location>
        <begin position="1"/>
        <end position="26"/>
    </location>
</feature>
<dbReference type="InterPro" id="IPR019546">
    <property type="entry name" value="TAT_signal_bac_arc"/>
</dbReference>
<proteinExistence type="predicted"/>
<dbReference type="AlphaFoldDB" id="A0A918VJM8"/>
<dbReference type="EMBL" id="BMZD01000006">
    <property type="protein sequence ID" value="GHA02767.1"/>
    <property type="molecule type" value="Genomic_DNA"/>
</dbReference>
<gene>
    <name evidence="2" type="ORF">GCM10011617_24490</name>
</gene>
<dbReference type="PROSITE" id="PS51318">
    <property type="entry name" value="TAT"/>
    <property type="match status" value="1"/>
</dbReference>
<keyword evidence="1" id="KW-0732">Signal</keyword>
<protein>
    <recommendedName>
        <fullName evidence="4">Twin-arginine translocation signal domain-containing protein</fullName>
    </recommendedName>
</protein>